<evidence type="ECO:0000313" key="2">
    <source>
        <dbReference type="Proteomes" id="UP001476583"/>
    </source>
</evidence>
<keyword evidence="2" id="KW-1185">Reference proteome</keyword>
<dbReference type="EMBL" id="CP148074">
    <property type="protein sequence ID" value="WXL26330.1"/>
    <property type="molecule type" value="Genomic_DNA"/>
</dbReference>
<proteinExistence type="predicted"/>
<accession>A0ABZ2RL49</accession>
<evidence type="ECO:0000313" key="1">
    <source>
        <dbReference type="EMBL" id="WXL26330.1"/>
    </source>
</evidence>
<organism evidence="1 2">
    <name type="scientific">Ectopseudomonas mendocina</name>
    <name type="common">Pseudomonas mendocina</name>
    <dbReference type="NCBI Taxonomy" id="300"/>
    <lineage>
        <taxon>Bacteria</taxon>
        <taxon>Pseudomonadati</taxon>
        <taxon>Pseudomonadota</taxon>
        <taxon>Gammaproteobacteria</taxon>
        <taxon>Pseudomonadales</taxon>
        <taxon>Pseudomonadaceae</taxon>
        <taxon>Ectopseudomonas</taxon>
    </lineage>
</organism>
<name>A0ABZ2RL49_ECTME</name>
<gene>
    <name evidence="1" type="ORF">WG219_02250</name>
</gene>
<protein>
    <submittedName>
        <fullName evidence="1">Uncharacterized protein</fullName>
    </submittedName>
</protein>
<dbReference type="Proteomes" id="UP001476583">
    <property type="component" value="Chromosome"/>
</dbReference>
<reference evidence="1 2" key="1">
    <citation type="submission" date="2024-03" db="EMBL/GenBank/DDBJ databases">
        <title>Complete genome of BD2.</title>
        <authorList>
            <person name="Cao G."/>
        </authorList>
    </citation>
    <scope>NUCLEOTIDE SEQUENCE [LARGE SCALE GENOMIC DNA]</scope>
    <source>
        <strain evidence="1 2">BD2</strain>
    </source>
</reference>
<sequence length="212" mass="23517">MKSKLIVGYLLISVLFASWGYFFGATQHMSYAYNLGRGLTWPVIIIKGEPEVNGESDQAFYSSLQEMKSSYPQKASHVDAAIGAVLVLIHAEQTPDFNGDQIKALFKDGSNIPPHMFSDLMQVRGLINQLKERLDGMDIDDVLNEAEDAKEALLELAEERPAPVEPEPVVAEGEACYDEKLAAFREAAGEDAPAHWAMQQEWRSECGLPLEE</sequence>